<reference evidence="3" key="1">
    <citation type="journal article" date="2002" name="DNA Res.">
        <title>Complete genomic sequence of nitrogen-fixing symbiotic bacterium Bradyrhizobium japonicum USDA110.</title>
        <authorList>
            <person name="Kaneko T."/>
            <person name="Nakamura Y."/>
            <person name="Sato S."/>
            <person name="Minamisawa K."/>
            <person name="Uchiumi T."/>
            <person name="Sasamoto S."/>
            <person name="Watanabe A."/>
            <person name="Idesawa K."/>
            <person name="Iriguchi M."/>
            <person name="Kawashima K."/>
            <person name="Kohara M."/>
            <person name="Matsumoto M."/>
            <person name="Shimpo S."/>
            <person name="Tsuruoka H."/>
            <person name="Wada T."/>
            <person name="Yamada M."/>
            <person name="Tabata S."/>
        </authorList>
    </citation>
    <scope>NUCLEOTIDE SEQUENCE [LARGE SCALE GENOMIC DNA]</scope>
    <source>
        <strain evidence="3">JCM 10833 / BCRC 13528 / IAM 13628 / NBRC 14792 / USDA 110</strain>
    </source>
</reference>
<evidence type="ECO:0000256" key="1">
    <source>
        <dbReference type="SAM" id="MobiDB-lite"/>
    </source>
</evidence>
<dbReference type="InParanoid" id="Q89EU7"/>
<dbReference type="OrthoDB" id="9975656at2"/>
<keyword evidence="3" id="KW-1185">Reference proteome</keyword>
<name>Q89EU7_BRADU</name>
<dbReference type="Proteomes" id="UP000002526">
    <property type="component" value="Chromosome"/>
</dbReference>
<accession>Q89EU7</accession>
<dbReference type="AlphaFoldDB" id="Q89EU7"/>
<feature type="region of interest" description="Disordered" evidence="1">
    <location>
        <begin position="70"/>
        <end position="113"/>
    </location>
</feature>
<evidence type="ECO:0000313" key="3">
    <source>
        <dbReference type="Proteomes" id="UP000002526"/>
    </source>
</evidence>
<organism evidence="2 3">
    <name type="scientific">Bradyrhizobium diazoefficiens (strain JCM 10833 / BCRC 13528 / IAM 13628 / NBRC 14792 / USDA 110)</name>
    <dbReference type="NCBI Taxonomy" id="224911"/>
    <lineage>
        <taxon>Bacteria</taxon>
        <taxon>Pseudomonadati</taxon>
        <taxon>Pseudomonadota</taxon>
        <taxon>Alphaproteobacteria</taxon>
        <taxon>Hyphomicrobiales</taxon>
        <taxon>Nitrobacteraceae</taxon>
        <taxon>Bradyrhizobium</taxon>
    </lineage>
</organism>
<evidence type="ECO:0000313" key="2">
    <source>
        <dbReference type="EMBL" id="BAC52238.1"/>
    </source>
</evidence>
<dbReference type="KEGG" id="bja:blr6973"/>
<protein>
    <submittedName>
        <fullName evidence="2">Blr6973 protein</fullName>
    </submittedName>
</protein>
<feature type="compositionally biased region" description="Basic and acidic residues" evidence="1">
    <location>
        <begin position="97"/>
        <end position="113"/>
    </location>
</feature>
<proteinExistence type="predicted"/>
<dbReference type="HOGENOM" id="CLU_2128684_0_0_5"/>
<dbReference type="EMBL" id="BA000040">
    <property type="protein sequence ID" value="BAC52238.1"/>
    <property type="molecule type" value="Genomic_DNA"/>
</dbReference>
<dbReference type="EnsemblBacteria" id="BAC52238">
    <property type="protein sequence ID" value="BAC52238"/>
    <property type="gene ID" value="BAC52238"/>
</dbReference>
<gene>
    <name evidence="2" type="ordered locus">blr6973</name>
</gene>
<sequence length="113" mass="12844">MIYLLRKSIKRPLSARRCPAHAWMDGLDRTPDPCRDDRKRPIVKAIMADLVRSRTILQLASSSEGLHHQTLPIADLGPSGKFRSTHQLRTRTGVNETQRKHLDPNKTAGDQRI</sequence>